<evidence type="ECO:0000256" key="6">
    <source>
        <dbReference type="SAM" id="Phobius"/>
    </source>
</evidence>
<sequence length="714" mass="77141">MKNLSALLALLLVSFATVAQILKPTTWSYSTTQPTVKVGDVIELRFTATIDDNWYLYSSDIDPNLGPIPTTFAFKPNDTYQLVGGIKPVGAKKKFDEIWQGDITYFTHKGLFTQKVKILKANPIISGSIDYQTCTLKDGQCVPGNHDFSITDIKAASSAQVVATPPVPAPTAVAANVPASGTPLAAPSTSVTNDSVAVASAVAPSAVASTSNTATAAQTVVTNPAGSNVDTIQEAEAPEESLTGFIIAAFLSGLVALLTPCVFPIIPMTVSYFTKQSHGAMKALLYGVSIIAIYVLIGTVVSRINGPAFANFVSTHWLPNLLFFAIFFVFGLSFLGLFEIVLPSSLVNSADAQAERGGVLGIIFMAFTLVLVSFSCTGPIVGSLLVASAGGEVMKPIIGMVAFSSAFAIPFSLFAAFPQWLKSLPKSGGWLNSVKVVLGFLELALALKFLSIADQVYHWGLLDREVFLSFWIVIFSLIGFYFLGKIRLSHDSDVKHVSIPRLLLAIITFAFVVYMVPGLWGAPLKALAGYLPPETSQDFNISGGMASGTRDNQPDTLGEKPKYASLFKLPHGLQGFFDYQQALDYAKKVNKPLFIDFTGHGCVNCREMEARVWSDPQVLERLRNDFVVAALYVDDKTELPESQWYISTYDNKQKTTIGAQNADLQIVKYNNNAQPHYCIVGSQGNLLVKPKNYDLNVSNFVEFLDKGKAVFAAL</sequence>
<evidence type="ECO:0000259" key="9">
    <source>
        <dbReference type="Pfam" id="PF11412"/>
    </source>
</evidence>
<dbReference type="Pfam" id="PF13899">
    <property type="entry name" value="Thioredoxin_7"/>
    <property type="match status" value="1"/>
</dbReference>
<feature type="transmembrane region" description="Helical" evidence="6">
    <location>
        <begin position="397"/>
        <end position="417"/>
    </location>
</feature>
<feature type="transmembrane region" description="Helical" evidence="6">
    <location>
        <begin position="503"/>
        <end position="522"/>
    </location>
</feature>
<evidence type="ECO:0000313" key="11">
    <source>
        <dbReference type="Proteomes" id="UP001500936"/>
    </source>
</evidence>
<evidence type="ECO:0000256" key="2">
    <source>
        <dbReference type="ARBA" id="ARBA00022692"/>
    </source>
</evidence>
<dbReference type="InterPro" id="IPR036249">
    <property type="entry name" value="Thioredoxin-like_sf"/>
</dbReference>
<dbReference type="Proteomes" id="UP001500936">
    <property type="component" value="Unassembled WGS sequence"/>
</dbReference>
<comment type="caution">
    <text evidence="10">The sequence shown here is derived from an EMBL/GenBank/DDBJ whole genome shotgun (WGS) entry which is preliminary data.</text>
</comment>
<organism evidence="10 11">
    <name type="scientific">Nibrella viscosa</name>
    <dbReference type="NCBI Taxonomy" id="1084524"/>
    <lineage>
        <taxon>Bacteria</taxon>
        <taxon>Pseudomonadati</taxon>
        <taxon>Bacteroidota</taxon>
        <taxon>Cytophagia</taxon>
        <taxon>Cytophagales</taxon>
        <taxon>Spirosomataceae</taxon>
        <taxon>Nibrella</taxon>
    </lineage>
</organism>
<reference evidence="11" key="1">
    <citation type="journal article" date="2019" name="Int. J. Syst. Evol. Microbiol.">
        <title>The Global Catalogue of Microorganisms (GCM) 10K type strain sequencing project: providing services to taxonomists for standard genome sequencing and annotation.</title>
        <authorList>
            <consortium name="The Broad Institute Genomics Platform"/>
            <consortium name="The Broad Institute Genome Sequencing Center for Infectious Disease"/>
            <person name="Wu L."/>
            <person name="Ma J."/>
        </authorList>
    </citation>
    <scope>NUCLEOTIDE SEQUENCE [LARGE SCALE GENOMIC DNA]</scope>
    <source>
        <strain evidence="11">JCM 17925</strain>
    </source>
</reference>
<evidence type="ECO:0000313" key="10">
    <source>
        <dbReference type="EMBL" id="GAA4408647.1"/>
    </source>
</evidence>
<dbReference type="PANTHER" id="PTHR32234:SF0">
    <property type="entry name" value="THIOL:DISULFIDE INTERCHANGE PROTEIN DSBD"/>
    <property type="match status" value="1"/>
</dbReference>
<comment type="subcellular location">
    <subcellularLocation>
        <location evidence="1">Membrane</location>
        <topology evidence="1">Multi-pass membrane protein</topology>
    </subcellularLocation>
</comment>
<feature type="signal peptide" evidence="7">
    <location>
        <begin position="1"/>
        <end position="19"/>
    </location>
</feature>
<dbReference type="Pfam" id="PF11412">
    <property type="entry name" value="DsbD_N"/>
    <property type="match status" value="1"/>
</dbReference>
<dbReference type="RefSeq" id="WP_345268672.1">
    <property type="nucleotide sequence ID" value="NZ_BAABHB010000005.1"/>
</dbReference>
<feature type="transmembrane region" description="Helical" evidence="6">
    <location>
        <begin position="359"/>
        <end position="385"/>
    </location>
</feature>
<feature type="transmembrane region" description="Helical" evidence="6">
    <location>
        <begin position="429"/>
        <end position="446"/>
    </location>
</feature>
<evidence type="ECO:0000256" key="5">
    <source>
        <dbReference type="ARBA" id="ARBA00023136"/>
    </source>
</evidence>
<dbReference type="Gene3D" id="3.40.30.10">
    <property type="entry name" value="Glutaredoxin"/>
    <property type="match status" value="1"/>
</dbReference>
<evidence type="ECO:0000256" key="4">
    <source>
        <dbReference type="ARBA" id="ARBA00022989"/>
    </source>
</evidence>
<evidence type="ECO:0000256" key="1">
    <source>
        <dbReference type="ARBA" id="ARBA00004141"/>
    </source>
</evidence>
<evidence type="ECO:0000259" key="8">
    <source>
        <dbReference type="Pfam" id="PF02683"/>
    </source>
</evidence>
<proteinExistence type="predicted"/>
<evidence type="ECO:0000256" key="7">
    <source>
        <dbReference type="SAM" id="SignalP"/>
    </source>
</evidence>
<gene>
    <name evidence="10" type="ORF">GCM10023187_30840</name>
</gene>
<dbReference type="InterPro" id="IPR028250">
    <property type="entry name" value="DsbDN"/>
</dbReference>
<keyword evidence="7" id="KW-0732">Signal</keyword>
<feature type="domain" description="Cytochrome C biogenesis protein transmembrane" evidence="8">
    <location>
        <begin position="246"/>
        <end position="450"/>
    </location>
</feature>
<name>A0ABP8KJH7_9BACT</name>
<accession>A0ABP8KJH7</accession>
<keyword evidence="5 6" id="KW-0472">Membrane</keyword>
<feature type="transmembrane region" description="Helical" evidence="6">
    <location>
        <begin position="321"/>
        <end position="347"/>
    </location>
</feature>
<feature type="transmembrane region" description="Helical" evidence="6">
    <location>
        <begin position="242"/>
        <end position="263"/>
    </location>
</feature>
<protein>
    <submittedName>
        <fullName evidence="10">Thioredoxin family protein</fullName>
    </submittedName>
</protein>
<dbReference type="EMBL" id="BAABHB010000005">
    <property type="protein sequence ID" value="GAA4408647.1"/>
    <property type="molecule type" value="Genomic_DNA"/>
</dbReference>
<keyword evidence="2 6" id="KW-0812">Transmembrane</keyword>
<dbReference type="Pfam" id="PF02683">
    <property type="entry name" value="DsbD_TM"/>
    <property type="match status" value="1"/>
</dbReference>
<feature type="chain" id="PRO_5045825331" evidence="7">
    <location>
        <begin position="20"/>
        <end position="714"/>
    </location>
</feature>
<keyword evidence="4 6" id="KW-1133">Transmembrane helix</keyword>
<feature type="transmembrane region" description="Helical" evidence="6">
    <location>
        <begin position="283"/>
        <end position="301"/>
    </location>
</feature>
<evidence type="ECO:0000256" key="3">
    <source>
        <dbReference type="ARBA" id="ARBA00022748"/>
    </source>
</evidence>
<keyword evidence="3" id="KW-0201">Cytochrome c-type biogenesis</keyword>
<dbReference type="PANTHER" id="PTHR32234">
    <property type="entry name" value="THIOL:DISULFIDE INTERCHANGE PROTEIN DSBD"/>
    <property type="match status" value="1"/>
</dbReference>
<keyword evidence="11" id="KW-1185">Reference proteome</keyword>
<dbReference type="SUPFAM" id="SSF52833">
    <property type="entry name" value="Thioredoxin-like"/>
    <property type="match status" value="1"/>
</dbReference>
<feature type="transmembrane region" description="Helical" evidence="6">
    <location>
        <begin position="466"/>
        <end position="483"/>
    </location>
</feature>
<dbReference type="InterPro" id="IPR003834">
    <property type="entry name" value="Cyt_c_assmbl_TM_dom"/>
</dbReference>
<feature type="domain" description="Thiol:disulfide interchange protein DsbD N-terminal" evidence="9">
    <location>
        <begin position="36"/>
        <end position="149"/>
    </location>
</feature>